<dbReference type="AlphaFoldDB" id="A0A379DHL7"/>
<dbReference type="EMBL" id="UGTI01000001">
    <property type="protein sequence ID" value="SUB77487.1"/>
    <property type="molecule type" value="Genomic_DNA"/>
</dbReference>
<dbReference type="Proteomes" id="UP000254263">
    <property type="component" value="Unassembled WGS sequence"/>
</dbReference>
<gene>
    <name evidence="1" type="ORF">NCTC13100_00612</name>
</gene>
<accession>A0A379DHL7</accession>
<proteinExistence type="predicted"/>
<evidence type="ECO:0000313" key="2">
    <source>
        <dbReference type="Proteomes" id="UP000254263"/>
    </source>
</evidence>
<reference evidence="1 2" key="1">
    <citation type="submission" date="2018-06" db="EMBL/GenBank/DDBJ databases">
        <authorList>
            <consortium name="Pathogen Informatics"/>
            <person name="Doyle S."/>
        </authorList>
    </citation>
    <scope>NUCLEOTIDE SEQUENCE [LARGE SCALE GENOMIC DNA]</scope>
    <source>
        <strain evidence="1 2">NCTC13100</strain>
    </source>
</reference>
<organism evidence="1 2">
    <name type="scientific">Porphyromonas macacae</name>
    <dbReference type="NCBI Taxonomy" id="28115"/>
    <lineage>
        <taxon>Bacteria</taxon>
        <taxon>Pseudomonadati</taxon>
        <taxon>Bacteroidota</taxon>
        <taxon>Bacteroidia</taxon>
        <taxon>Bacteroidales</taxon>
        <taxon>Porphyromonadaceae</taxon>
        <taxon>Porphyromonas</taxon>
    </lineage>
</organism>
<protein>
    <submittedName>
        <fullName evidence="1">Uncharacterized protein</fullName>
    </submittedName>
</protein>
<sequence length="34" mass="3968">MKQSSLLYFIPAPITKHNVFNLNIYAEEPICKED</sequence>
<evidence type="ECO:0000313" key="1">
    <source>
        <dbReference type="EMBL" id="SUB77487.1"/>
    </source>
</evidence>
<name>A0A379DHL7_9PORP</name>